<evidence type="ECO:0000313" key="1">
    <source>
        <dbReference type="EMBL" id="GAA1550366.1"/>
    </source>
</evidence>
<accession>A0ABN2C309</accession>
<evidence type="ECO:0008006" key="3">
    <source>
        <dbReference type="Google" id="ProtNLM"/>
    </source>
</evidence>
<comment type="caution">
    <text evidence="1">The sequence shown here is derived from an EMBL/GenBank/DDBJ whole genome shotgun (WGS) entry which is preliminary data.</text>
</comment>
<name>A0ABN2C309_9ACTN</name>
<organism evidence="1 2">
    <name type="scientific">Dactylosporangium maewongense</name>
    <dbReference type="NCBI Taxonomy" id="634393"/>
    <lineage>
        <taxon>Bacteria</taxon>
        <taxon>Bacillati</taxon>
        <taxon>Actinomycetota</taxon>
        <taxon>Actinomycetes</taxon>
        <taxon>Micromonosporales</taxon>
        <taxon>Micromonosporaceae</taxon>
        <taxon>Dactylosporangium</taxon>
    </lineage>
</organism>
<reference evidence="1 2" key="1">
    <citation type="journal article" date="2019" name="Int. J. Syst. Evol. Microbiol.">
        <title>The Global Catalogue of Microorganisms (GCM) 10K type strain sequencing project: providing services to taxonomists for standard genome sequencing and annotation.</title>
        <authorList>
            <consortium name="The Broad Institute Genomics Platform"/>
            <consortium name="The Broad Institute Genome Sequencing Center for Infectious Disease"/>
            <person name="Wu L."/>
            <person name="Ma J."/>
        </authorList>
    </citation>
    <scope>NUCLEOTIDE SEQUENCE [LARGE SCALE GENOMIC DNA]</scope>
    <source>
        <strain evidence="1 2">JCM 15933</strain>
    </source>
</reference>
<evidence type="ECO:0000313" key="2">
    <source>
        <dbReference type="Proteomes" id="UP001501470"/>
    </source>
</evidence>
<gene>
    <name evidence="1" type="ORF">GCM10009827_083790</name>
</gene>
<dbReference type="Proteomes" id="UP001501470">
    <property type="component" value="Unassembled WGS sequence"/>
</dbReference>
<dbReference type="EMBL" id="BAAAQD010000021">
    <property type="protein sequence ID" value="GAA1550366.1"/>
    <property type="molecule type" value="Genomic_DNA"/>
</dbReference>
<keyword evidence="2" id="KW-1185">Reference proteome</keyword>
<proteinExistence type="predicted"/>
<dbReference type="RefSeq" id="WP_344509255.1">
    <property type="nucleotide sequence ID" value="NZ_BAAAQD010000021.1"/>
</dbReference>
<sequence>MTRTPKAADLFGEFTTRESRIVVAFERAAGPLYDSLDCADTNEAYAVMSQQYGVVQTLDACRRNRFYLAELGDCVESLGEQLREGAAELSIAAAMFLDAQTSQYQTKKAGIERCLLDALLGPVKQ</sequence>
<protein>
    <recommendedName>
        <fullName evidence="3">Transcriptional regulator</fullName>
    </recommendedName>
</protein>